<dbReference type="PROSITE" id="PS51892">
    <property type="entry name" value="SUBTILASE"/>
    <property type="match status" value="1"/>
</dbReference>
<dbReference type="EC" id="3.4.-.-" evidence="7"/>
<comment type="similarity">
    <text evidence="4">Belongs to the peptidase S8 family.</text>
</comment>
<dbReference type="InterPro" id="IPR000209">
    <property type="entry name" value="Peptidase_S8/S53_dom"/>
</dbReference>
<proteinExistence type="inferred from homology"/>
<evidence type="ECO:0000256" key="3">
    <source>
        <dbReference type="ARBA" id="ARBA00022825"/>
    </source>
</evidence>
<dbReference type="SUPFAM" id="SSF52743">
    <property type="entry name" value="Subtilisin-like"/>
    <property type="match status" value="1"/>
</dbReference>
<comment type="caution">
    <text evidence="7">The sequence shown here is derived from an EMBL/GenBank/DDBJ whole genome shotgun (WGS) entry which is preliminary data.</text>
</comment>
<keyword evidence="8" id="KW-1185">Reference proteome</keyword>
<keyword evidence="5" id="KW-0732">Signal</keyword>
<protein>
    <submittedName>
        <fullName evidence="7">S8/S53 family peptidase</fullName>
        <ecNumber evidence="7">3.4.-.-</ecNumber>
    </submittedName>
</protein>
<dbReference type="InterPro" id="IPR036852">
    <property type="entry name" value="Peptidase_S8/S53_dom_sf"/>
</dbReference>
<feature type="chain" id="PRO_5046590792" evidence="5">
    <location>
        <begin position="17"/>
        <end position="373"/>
    </location>
</feature>
<dbReference type="CDD" id="cd00306">
    <property type="entry name" value="Peptidases_S8_S53"/>
    <property type="match status" value="1"/>
</dbReference>
<keyword evidence="1" id="KW-0645">Protease</keyword>
<keyword evidence="3" id="KW-0720">Serine protease</keyword>
<reference evidence="7 8" key="1">
    <citation type="submission" date="2023-11" db="EMBL/GenBank/DDBJ databases">
        <title>A Novel Polar Bacteriovorax (B. antarcticus) Isolated from the Biocrust in Antarctica.</title>
        <authorList>
            <person name="Mun W."/>
            <person name="Choi S.Y."/>
            <person name="Mitchell R.J."/>
        </authorList>
    </citation>
    <scope>NUCLEOTIDE SEQUENCE [LARGE SCALE GENOMIC DNA]</scope>
    <source>
        <strain evidence="7 8">PP10</strain>
    </source>
</reference>
<organism evidence="7 8">
    <name type="scientific">Bacteriovorax antarcticus</name>
    <dbReference type="NCBI Taxonomy" id="3088717"/>
    <lineage>
        <taxon>Bacteria</taxon>
        <taxon>Pseudomonadati</taxon>
        <taxon>Bdellovibrionota</taxon>
        <taxon>Bacteriovoracia</taxon>
        <taxon>Bacteriovoracales</taxon>
        <taxon>Bacteriovoracaceae</taxon>
        <taxon>Bacteriovorax</taxon>
    </lineage>
</organism>
<dbReference type="EMBL" id="JAYGJQ010000001">
    <property type="protein sequence ID" value="MEA9355322.1"/>
    <property type="molecule type" value="Genomic_DNA"/>
</dbReference>
<feature type="signal peptide" evidence="5">
    <location>
        <begin position="1"/>
        <end position="16"/>
    </location>
</feature>
<name>A0ABU5VRV8_9BACT</name>
<evidence type="ECO:0000259" key="6">
    <source>
        <dbReference type="Pfam" id="PF00082"/>
    </source>
</evidence>
<dbReference type="InterPro" id="IPR023828">
    <property type="entry name" value="Peptidase_S8_Ser-AS"/>
</dbReference>
<dbReference type="GO" id="GO:0016787">
    <property type="term" value="F:hydrolase activity"/>
    <property type="evidence" value="ECO:0007669"/>
    <property type="project" value="UniProtKB-KW"/>
</dbReference>
<evidence type="ECO:0000256" key="1">
    <source>
        <dbReference type="ARBA" id="ARBA00022670"/>
    </source>
</evidence>
<keyword evidence="2 7" id="KW-0378">Hydrolase</keyword>
<evidence type="ECO:0000256" key="2">
    <source>
        <dbReference type="ARBA" id="ARBA00022801"/>
    </source>
</evidence>
<comment type="caution">
    <text evidence="4">Lacks conserved residue(s) required for the propagation of feature annotation.</text>
</comment>
<dbReference type="Gene3D" id="3.40.50.200">
    <property type="entry name" value="Peptidase S8/S53 domain"/>
    <property type="match status" value="1"/>
</dbReference>
<evidence type="ECO:0000256" key="5">
    <source>
        <dbReference type="SAM" id="SignalP"/>
    </source>
</evidence>
<feature type="domain" description="Peptidase S8/S53" evidence="6">
    <location>
        <begin position="190"/>
        <end position="369"/>
    </location>
</feature>
<dbReference type="Proteomes" id="UP001302274">
    <property type="component" value="Unassembled WGS sequence"/>
</dbReference>
<evidence type="ECO:0000313" key="8">
    <source>
        <dbReference type="Proteomes" id="UP001302274"/>
    </source>
</evidence>
<accession>A0ABU5VRV8</accession>
<dbReference type="RefSeq" id="WP_323574815.1">
    <property type="nucleotide sequence ID" value="NZ_JAYGJQ010000001.1"/>
</dbReference>
<dbReference type="Pfam" id="PF00082">
    <property type="entry name" value="Peptidase_S8"/>
    <property type="match status" value="1"/>
</dbReference>
<evidence type="ECO:0000313" key="7">
    <source>
        <dbReference type="EMBL" id="MEA9355322.1"/>
    </source>
</evidence>
<dbReference type="PROSITE" id="PS00138">
    <property type="entry name" value="SUBTILASE_SER"/>
    <property type="match status" value="1"/>
</dbReference>
<gene>
    <name evidence="7" type="ORF">SHI21_03880</name>
</gene>
<sequence length="373" mass="41743">MKKLFGLLLLVNLVHAGEVTEVLLLDSSFPPIKSADFSFAQEACPILTESNLNIPESGQCFDDKSWKEMGEQADEQVLRGLMDSLAKVSSADVEKYNNYQKLNPDKARALRGDYILATHGTRSAFVLNKYAEGKVKIHPIRVVSAQAGTVHQESDKKENIEFPVYGKGCGLRKWTSKEEKAFAEKSLQPYQQRIQKVLVNNKNIRVVSISLGYKKNWILEDNSKCDSKYVDLEYKILKQSWQSLLRKNPNTLFIVAAGNEGEDFNQDKFKKNDLWADLSNESNLFLVGSLKVTKDRLDSSNYGTKVIMVKGEQIEALSPMPNNEQKGHVTTLRGTSFSAPIIAGLAVKAINANPKISLSELKNRITENAKLID</sequence>
<evidence type="ECO:0000256" key="4">
    <source>
        <dbReference type="PROSITE-ProRule" id="PRU01240"/>
    </source>
</evidence>